<evidence type="ECO:0000313" key="10">
    <source>
        <dbReference type="EMBL" id="OGZ42728.1"/>
    </source>
</evidence>
<feature type="transmembrane region" description="Helical" evidence="8">
    <location>
        <begin position="383"/>
        <end position="399"/>
    </location>
</feature>
<dbReference type="GO" id="GO:0016763">
    <property type="term" value="F:pentosyltransferase activity"/>
    <property type="evidence" value="ECO:0007669"/>
    <property type="project" value="TreeGrafter"/>
</dbReference>
<keyword evidence="4" id="KW-0808">Transferase</keyword>
<evidence type="ECO:0000256" key="2">
    <source>
        <dbReference type="ARBA" id="ARBA00022475"/>
    </source>
</evidence>
<keyword evidence="6 8" id="KW-1133">Transmembrane helix</keyword>
<evidence type="ECO:0000256" key="3">
    <source>
        <dbReference type="ARBA" id="ARBA00022676"/>
    </source>
</evidence>
<dbReference type="Proteomes" id="UP000176700">
    <property type="component" value="Unassembled WGS sequence"/>
</dbReference>
<dbReference type="GO" id="GO:0009103">
    <property type="term" value="P:lipopolysaccharide biosynthetic process"/>
    <property type="evidence" value="ECO:0007669"/>
    <property type="project" value="UniProtKB-ARBA"/>
</dbReference>
<comment type="caution">
    <text evidence="10">The sequence shown here is derived from an EMBL/GenBank/DDBJ whole genome shotgun (WGS) entry which is preliminary data.</text>
</comment>
<protein>
    <recommendedName>
        <fullName evidence="9">Glycosyltransferase RgtA/B/C/D-like domain-containing protein</fullName>
    </recommendedName>
</protein>
<evidence type="ECO:0000256" key="1">
    <source>
        <dbReference type="ARBA" id="ARBA00004651"/>
    </source>
</evidence>
<evidence type="ECO:0000256" key="7">
    <source>
        <dbReference type="ARBA" id="ARBA00023136"/>
    </source>
</evidence>
<comment type="subcellular location">
    <subcellularLocation>
        <location evidence="1">Cell membrane</location>
        <topology evidence="1">Multi-pass membrane protein</topology>
    </subcellularLocation>
</comment>
<feature type="transmembrane region" description="Helical" evidence="8">
    <location>
        <begin position="90"/>
        <end position="109"/>
    </location>
</feature>
<feature type="transmembrane region" description="Helical" evidence="8">
    <location>
        <begin position="328"/>
        <end position="350"/>
    </location>
</feature>
<evidence type="ECO:0000256" key="4">
    <source>
        <dbReference type="ARBA" id="ARBA00022679"/>
    </source>
</evidence>
<accession>A0A1G2FYP1</accession>
<keyword evidence="3" id="KW-0328">Glycosyltransferase</keyword>
<keyword evidence="7 8" id="KW-0472">Membrane</keyword>
<proteinExistence type="predicted"/>
<dbReference type="EMBL" id="MHNI01000014">
    <property type="protein sequence ID" value="OGZ42728.1"/>
    <property type="molecule type" value="Genomic_DNA"/>
</dbReference>
<organism evidence="10 11">
    <name type="scientific">Candidatus Ryanbacteria bacterium RIFCSPHIGHO2_01_45_13</name>
    <dbReference type="NCBI Taxonomy" id="1802112"/>
    <lineage>
        <taxon>Bacteria</taxon>
        <taxon>Candidatus Ryaniibacteriota</taxon>
    </lineage>
</organism>
<gene>
    <name evidence="10" type="ORF">A2W41_03235</name>
</gene>
<dbReference type="InterPro" id="IPR050297">
    <property type="entry name" value="LipidA_mod_glycosyltrf_83"/>
</dbReference>
<feature type="transmembrane region" description="Helical" evidence="8">
    <location>
        <begin position="406"/>
        <end position="424"/>
    </location>
</feature>
<feature type="transmembrane region" description="Helical" evidence="8">
    <location>
        <begin position="121"/>
        <end position="141"/>
    </location>
</feature>
<feature type="transmembrane region" description="Helical" evidence="8">
    <location>
        <begin position="7"/>
        <end position="26"/>
    </location>
</feature>
<dbReference type="PANTHER" id="PTHR33908:SF11">
    <property type="entry name" value="MEMBRANE PROTEIN"/>
    <property type="match status" value="1"/>
</dbReference>
<evidence type="ECO:0000256" key="8">
    <source>
        <dbReference type="SAM" id="Phobius"/>
    </source>
</evidence>
<dbReference type="GO" id="GO:0005886">
    <property type="term" value="C:plasma membrane"/>
    <property type="evidence" value="ECO:0007669"/>
    <property type="project" value="UniProtKB-SubCell"/>
</dbReference>
<name>A0A1G2FYP1_9BACT</name>
<feature type="transmembrane region" description="Helical" evidence="8">
    <location>
        <begin position="147"/>
        <end position="163"/>
    </location>
</feature>
<dbReference type="InterPro" id="IPR038731">
    <property type="entry name" value="RgtA/B/C-like"/>
</dbReference>
<evidence type="ECO:0000256" key="6">
    <source>
        <dbReference type="ARBA" id="ARBA00022989"/>
    </source>
</evidence>
<reference evidence="10 11" key="1">
    <citation type="journal article" date="2016" name="Nat. Commun.">
        <title>Thousands of microbial genomes shed light on interconnected biogeochemical processes in an aquifer system.</title>
        <authorList>
            <person name="Anantharaman K."/>
            <person name="Brown C.T."/>
            <person name="Hug L.A."/>
            <person name="Sharon I."/>
            <person name="Castelle C.J."/>
            <person name="Probst A.J."/>
            <person name="Thomas B.C."/>
            <person name="Singh A."/>
            <person name="Wilkins M.J."/>
            <person name="Karaoz U."/>
            <person name="Brodie E.L."/>
            <person name="Williams K.H."/>
            <person name="Hubbard S.S."/>
            <person name="Banfield J.F."/>
        </authorList>
    </citation>
    <scope>NUCLEOTIDE SEQUENCE [LARGE SCALE GENOMIC DNA]</scope>
</reference>
<evidence type="ECO:0000313" key="11">
    <source>
        <dbReference type="Proteomes" id="UP000176700"/>
    </source>
</evidence>
<dbReference type="PANTHER" id="PTHR33908">
    <property type="entry name" value="MANNOSYLTRANSFERASE YKCB-RELATED"/>
    <property type="match status" value="1"/>
</dbReference>
<feature type="transmembrane region" description="Helical" evidence="8">
    <location>
        <begin position="175"/>
        <end position="202"/>
    </location>
</feature>
<feature type="transmembrane region" description="Helical" evidence="8">
    <location>
        <begin position="357"/>
        <end position="377"/>
    </location>
</feature>
<evidence type="ECO:0000259" key="9">
    <source>
        <dbReference type="Pfam" id="PF13231"/>
    </source>
</evidence>
<sequence length="439" mass="49693">MKTAFPRFVPVVAVIVVLISGAYSFYHHDRPRIDALGYDQIGWNLARGLGYVEDESNAATPEKDFAINRVGPGYEFFLAGVYTVFGHKIWVVWMLHALLRGVSVVLVFLISRLLFSQNEKIGIVAAILFGFVPDLIVVNGLLLTETLFIFLLLLVTYISLVAVRGQSRSMPALAGLFFAFAIMTRPIAILPFLAFIALFIWRKNWKEVLLSVLFPLIIIGTWSSFVSRRYSTFILTTGVGTYDLWVGNNIDAKGGFEKTAEQLEARHSLSVAELDTISRSKYVAFITSHPLRFLELQWRKTALYFSLIRPGGYWIHLMAHPFERLLTLYASAFWTAALFIFGLAGAWVLYRKRNDISWYLLAVFALLQPLAVIPIIVETRYRYPFFPFLAVFAAYFLLLRPIMRGAFFGALAVIIIFTGYDAIYNASEIASKIMSVFAF</sequence>
<evidence type="ECO:0000256" key="5">
    <source>
        <dbReference type="ARBA" id="ARBA00022692"/>
    </source>
</evidence>
<keyword evidence="2" id="KW-1003">Cell membrane</keyword>
<dbReference type="Pfam" id="PF13231">
    <property type="entry name" value="PMT_2"/>
    <property type="match status" value="1"/>
</dbReference>
<feature type="transmembrane region" description="Helical" evidence="8">
    <location>
        <begin position="208"/>
        <end position="226"/>
    </location>
</feature>
<keyword evidence="5 8" id="KW-0812">Transmembrane</keyword>
<dbReference type="AlphaFoldDB" id="A0A1G2FYP1"/>
<feature type="domain" description="Glycosyltransferase RgtA/B/C/D-like" evidence="9">
    <location>
        <begin position="71"/>
        <end position="213"/>
    </location>
</feature>